<name>A0A3D3RCL1_9PLAN</name>
<gene>
    <name evidence="1" type="ORF">DIT97_23055</name>
</gene>
<protein>
    <submittedName>
        <fullName evidence="1">Uncharacterized protein</fullName>
    </submittedName>
</protein>
<accession>A0A3D3RCL1</accession>
<organism evidence="1 2">
    <name type="scientific">Gimesia maris</name>
    <dbReference type="NCBI Taxonomy" id="122"/>
    <lineage>
        <taxon>Bacteria</taxon>
        <taxon>Pseudomonadati</taxon>
        <taxon>Planctomycetota</taxon>
        <taxon>Planctomycetia</taxon>
        <taxon>Planctomycetales</taxon>
        <taxon>Planctomycetaceae</taxon>
        <taxon>Gimesia</taxon>
    </lineage>
</organism>
<dbReference type="AlphaFoldDB" id="A0A3D3RCL1"/>
<evidence type="ECO:0000313" key="2">
    <source>
        <dbReference type="Proteomes" id="UP000263642"/>
    </source>
</evidence>
<reference evidence="1 2" key="1">
    <citation type="journal article" date="2018" name="Nat. Biotechnol.">
        <title>A standardized bacterial taxonomy based on genome phylogeny substantially revises the tree of life.</title>
        <authorList>
            <person name="Parks D.H."/>
            <person name="Chuvochina M."/>
            <person name="Waite D.W."/>
            <person name="Rinke C."/>
            <person name="Skarshewski A."/>
            <person name="Chaumeil P.A."/>
            <person name="Hugenholtz P."/>
        </authorList>
    </citation>
    <scope>NUCLEOTIDE SEQUENCE [LARGE SCALE GENOMIC DNA]</scope>
    <source>
        <strain evidence="1">UBA9375</strain>
    </source>
</reference>
<sequence>MPICSLLYGTLTLRLLRGLSVVPGFQMDDSVDRRSPVKAISRETGVIVAETAPLRNDDGANRVDPQLFELLIGNRWQSRLNPACCNKRLLWCSAAQVLTIPVLAELDTRATQVNAVSRMATASQDTNIEPLLFSGSGKVTGI</sequence>
<dbReference type="EMBL" id="DQAY01000136">
    <property type="protein sequence ID" value="HCO25757.1"/>
    <property type="molecule type" value="Genomic_DNA"/>
</dbReference>
<evidence type="ECO:0000313" key="1">
    <source>
        <dbReference type="EMBL" id="HCO25757.1"/>
    </source>
</evidence>
<proteinExistence type="predicted"/>
<dbReference type="Proteomes" id="UP000263642">
    <property type="component" value="Unassembled WGS sequence"/>
</dbReference>
<comment type="caution">
    <text evidence="1">The sequence shown here is derived from an EMBL/GenBank/DDBJ whole genome shotgun (WGS) entry which is preliminary data.</text>
</comment>